<sequence>MGNDVSSSQRFWRDAVPVLVLTGAIALGWAYLGYMVVDMVTRMDMGAMGPGMELFNQFNMFKGLDPAIRAQLAVLCLPMANEAFGMPGLVDGSFADFLLIFLMWLMMVLAMMLPSAVPMLTSYHRARPGNAVLVVAAGYLAIWTGFSVLATLLQMALHTLGALTPMMVPTISILATSTIFAAGIYQFTPFKMACLVRCRVPNTLLAGHKAQSDHSAFRFGLDQGLYCLGCCWALMALMFAVGIMNIIWIALLGLVMAIEKTSNSRPVTYGIGVALILWGAVNLYFNSGSTPFMNALAGLFTL</sequence>
<evidence type="ECO:0000256" key="1">
    <source>
        <dbReference type="SAM" id="Phobius"/>
    </source>
</evidence>
<dbReference type="STRING" id="197461.A3843_12285"/>
<feature type="transmembrane region" description="Helical" evidence="1">
    <location>
        <begin position="97"/>
        <end position="120"/>
    </location>
</feature>
<keyword evidence="3" id="KW-1185">Reference proteome</keyword>
<organism evidence="2 3">
    <name type="scientific">Pseudovibrio exalbescens</name>
    <dbReference type="NCBI Taxonomy" id="197461"/>
    <lineage>
        <taxon>Bacteria</taxon>
        <taxon>Pseudomonadati</taxon>
        <taxon>Pseudomonadota</taxon>
        <taxon>Alphaproteobacteria</taxon>
        <taxon>Hyphomicrobiales</taxon>
        <taxon>Stappiaceae</taxon>
        <taxon>Pseudovibrio</taxon>
    </lineage>
</organism>
<feature type="transmembrane region" description="Helical" evidence="1">
    <location>
        <begin position="225"/>
        <end position="255"/>
    </location>
</feature>
<dbReference type="RefSeq" id="WP_051269016.1">
    <property type="nucleotide sequence ID" value="NZ_LVVZ01000019.1"/>
</dbReference>
<comment type="caution">
    <text evidence="2">The sequence shown here is derived from an EMBL/GenBank/DDBJ whole genome shotgun (WGS) entry which is preliminary data.</text>
</comment>
<dbReference type="AlphaFoldDB" id="A0A1U7JFB0"/>
<keyword evidence="1" id="KW-0472">Membrane</keyword>
<dbReference type="EMBL" id="LVVZ01000019">
    <property type="protein sequence ID" value="OKL43429.1"/>
    <property type="molecule type" value="Genomic_DNA"/>
</dbReference>
<keyword evidence="1" id="KW-0812">Transmembrane</keyword>
<evidence type="ECO:0000313" key="3">
    <source>
        <dbReference type="Proteomes" id="UP000185783"/>
    </source>
</evidence>
<name>A0A1U7JFB0_9HYPH</name>
<dbReference type="Pfam" id="PF09948">
    <property type="entry name" value="PpoB2"/>
    <property type="match status" value="1"/>
</dbReference>
<feature type="transmembrane region" description="Helical" evidence="1">
    <location>
        <begin position="267"/>
        <end position="285"/>
    </location>
</feature>
<keyword evidence="1" id="KW-1133">Transmembrane helix</keyword>
<reference evidence="2 3" key="1">
    <citation type="submission" date="2016-03" db="EMBL/GenBank/DDBJ databases">
        <title>Genome sequence of Nesiotobacter sp. nov., a moderately halophilic alphaproteobacterium isolated from the Yellow Sea, China.</title>
        <authorList>
            <person name="Zhang G."/>
            <person name="Zhang R."/>
        </authorList>
    </citation>
    <scope>NUCLEOTIDE SEQUENCE [LARGE SCALE GENOMIC DNA]</scope>
    <source>
        <strain evidence="2 3">WB1-6</strain>
    </source>
</reference>
<feature type="transmembrane region" description="Helical" evidence="1">
    <location>
        <begin position="166"/>
        <end position="187"/>
    </location>
</feature>
<dbReference type="Proteomes" id="UP000185783">
    <property type="component" value="Unassembled WGS sequence"/>
</dbReference>
<feature type="transmembrane region" description="Helical" evidence="1">
    <location>
        <begin position="16"/>
        <end position="37"/>
    </location>
</feature>
<dbReference type="InterPro" id="IPR018688">
    <property type="entry name" value="PpoB2-like"/>
</dbReference>
<protein>
    <submittedName>
        <fullName evidence="2">Metal-binding protein</fullName>
    </submittedName>
</protein>
<proteinExistence type="predicted"/>
<evidence type="ECO:0000313" key="2">
    <source>
        <dbReference type="EMBL" id="OKL43429.1"/>
    </source>
</evidence>
<accession>A0A1U7JFB0</accession>
<gene>
    <name evidence="2" type="ORF">A3843_12285</name>
</gene>
<feature type="transmembrane region" description="Helical" evidence="1">
    <location>
        <begin position="132"/>
        <end position="154"/>
    </location>
</feature>